<dbReference type="AlphaFoldDB" id="A0A1G7SQ46"/>
<dbReference type="InterPro" id="IPR023799">
    <property type="entry name" value="RbfA_dom_sf"/>
</dbReference>
<dbReference type="Pfam" id="PF02033">
    <property type="entry name" value="RBFA"/>
    <property type="match status" value="1"/>
</dbReference>
<name>A0A1G7SQ46_9HYPH</name>
<evidence type="ECO:0000313" key="3">
    <source>
        <dbReference type="EMBL" id="SDG24549.1"/>
    </source>
</evidence>
<evidence type="ECO:0000313" key="4">
    <source>
        <dbReference type="Proteomes" id="UP000199495"/>
    </source>
</evidence>
<dbReference type="Gene3D" id="3.30.300.20">
    <property type="match status" value="1"/>
</dbReference>
<keyword evidence="1 2" id="KW-0690">Ribosome biogenesis</keyword>
<comment type="similarity">
    <text evidence="2">Belongs to the RbfA family.</text>
</comment>
<protein>
    <recommendedName>
        <fullName evidence="2">Ribosome-binding factor A</fullName>
    </recommendedName>
</protein>
<dbReference type="GO" id="GO:0030490">
    <property type="term" value="P:maturation of SSU-rRNA"/>
    <property type="evidence" value="ECO:0007669"/>
    <property type="project" value="UniProtKB-UniRule"/>
</dbReference>
<comment type="function">
    <text evidence="2">One of several proteins that assist in the late maturation steps of the functional core of the 30S ribosomal subunit. Associates with free 30S ribosomal subunits (but not with 30S subunits that are part of 70S ribosomes or polysomes). Required for efficient processing of 16S rRNA. May interact with the 5'-terminal helix region of 16S rRNA.</text>
</comment>
<keyword evidence="2" id="KW-0963">Cytoplasm</keyword>
<comment type="subcellular location">
    <subcellularLocation>
        <location evidence="2">Cytoplasm</location>
    </subcellularLocation>
</comment>
<keyword evidence="4" id="KW-1185">Reference proteome</keyword>
<organism evidence="3 4">
    <name type="scientific">Pelagibacterium luteolum</name>
    <dbReference type="NCBI Taxonomy" id="440168"/>
    <lineage>
        <taxon>Bacteria</taxon>
        <taxon>Pseudomonadati</taxon>
        <taxon>Pseudomonadota</taxon>
        <taxon>Alphaproteobacteria</taxon>
        <taxon>Hyphomicrobiales</taxon>
        <taxon>Devosiaceae</taxon>
        <taxon>Pelagibacterium</taxon>
    </lineage>
</organism>
<dbReference type="SUPFAM" id="SSF89919">
    <property type="entry name" value="Ribosome-binding factor A, RbfA"/>
    <property type="match status" value="1"/>
</dbReference>
<dbReference type="HAMAP" id="MF_00003">
    <property type="entry name" value="RbfA"/>
    <property type="match status" value="1"/>
</dbReference>
<dbReference type="Proteomes" id="UP000199495">
    <property type="component" value="Unassembled WGS sequence"/>
</dbReference>
<accession>A0A1G7SQ46</accession>
<dbReference type="InterPro" id="IPR000238">
    <property type="entry name" value="RbfA"/>
</dbReference>
<dbReference type="InterPro" id="IPR015946">
    <property type="entry name" value="KH_dom-like_a/b"/>
</dbReference>
<dbReference type="PANTHER" id="PTHR33515">
    <property type="entry name" value="RIBOSOME-BINDING FACTOR A, CHLOROPLASTIC-RELATED"/>
    <property type="match status" value="1"/>
</dbReference>
<evidence type="ECO:0000256" key="2">
    <source>
        <dbReference type="HAMAP-Rule" id="MF_00003"/>
    </source>
</evidence>
<dbReference type="STRING" id="440168.SAMN04487974_101621"/>
<reference evidence="3 4" key="1">
    <citation type="submission" date="2016-10" db="EMBL/GenBank/DDBJ databases">
        <authorList>
            <person name="de Groot N.N."/>
        </authorList>
    </citation>
    <scope>NUCLEOTIDE SEQUENCE [LARGE SCALE GENOMIC DNA]</scope>
    <source>
        <strain evidence="3 4">CGMCC 1.10267</strain>
    </source>
</reference>
<dbReference type="GO" id="GO:0043024">
    <property type="term" value="F:ribosomal small subunit binding"/>
    <property type="evidence" value="ECO:0007669"/>
    <property type="project" value="TreeGrafter"/>
</dbReference>
<dbReference type="PANTHER" id="PTHR33515:SF1">
    <property type="entry name" value="RIBOSOME-BINDING FACTOR A, CHLOROPLASTIC-RELATED"/>
    <property type="match status" value="1"/>
</dbReference>
<dbReference type="NCBIfam" id="NF001802">
    <property type="entry name" value="PRK00521.2-5"/>
    <property type="match status" value="1"/>
</dbReference>
<dbReference type="PROSITE" id="PS01319">
    <property type="entry name" value="RBFA"/>
    <property type="match status" value="1"/>
</dbReference>
<dbReference type="EMBL" id="FNCS01000001">
    <property type="protein sequence ID" value="SDG24549.1"/>
    <property type="molecule type" value="Genomic_DNA"/>
</dbReference>
<evidence type="ECO:0000256" key="1">
    <source>
        <dbReference type="ARBA" id="ARBA00022517"/>
    </source>
</evidence>
<dbReference type="InterPro" id="IPR020053">
    <property type="entry name" value="Ribosome-bd_factorA_CS"/>
</dbReference>
<dbReference type="GO" id="GO:0005829">
    <property type="term" value="C:cytosol"/>
    <property type="evidence" value="ECO:0007669"/>
    <property type="project" value="TreeGrafter"/>
</dbReference>
<dbReference type="NCBIfam" id="TIGR00082">
    <property type="entry name" value="rbfA"/>
    <property type="match status" value="1"/>
</dbReference>
<comment type="subunit">
    <text evidence="2">Monomer. Binds 30S ribosomal subunits, but not 50S ribosomal subunits or 70S ribosomes.</text>
</comment>
<sequence>MPPFWRNTTIDAGPFAPYLAAMAKKATSSAPSQRMLRVGERVRHELSALLARGEIIDPLIETVTITVPEVRMSTDLRLANCYVMPLGGGNAEDVAKALNTHAKFIRGRITPALGLKFAPEFRFLVDQTFDEYGRIDAILRSDRVQRDLARDDEDDTEQ</sequence>
<proteinExistence type="inferred from homology"/>
<gene>
    <name evidence="2" type="primary">rbfA</name>
    <name evidence="3" type="ORF">SAMN04487974_101621</name>
</gene>